<comment type="caution">
    <text evidence="1">The sequence shown here is derived from an EMBL/GenBank/DDBJ whole genome shotgun (WGS) entry which is preliminary data.</text>
</comment>
<name>A0A150GU98_GONPE</name>
<reference evidence="2" key="1">
    <citation type="journal article" date="2016" name="Nat. Commun.">
        <title>The Gonium pectorale genome demonstrates co-option of cell cycle regulation during the evolution of multicellularity.</title>
        <authorList>
            <person name="Hanschen E.R."/>
            <person name="Marriage T.N."/>
            <person name="Ferris P.J."/>
            <person name="Hamaji T."/>
            <person name="Toyoda A."/>
            <person name="Fujiyama A."/>
            <person name="Neme R."/>
            <person name="Noguchi H."/>
            <person name="Minakuchi Y."/>
            <person name="Suzuki M."/>
            <person name="Kawai-Toyooka H."/>
            <person name="Smith D.R."/>
            <person name="Sparks H."/>
            <person name="Anderson J."/>
            <person name="Bakaric R."/>
            <person name="Luria V."/>
            <person name="Karger A."/>
            <person name="Kirschner M.W."/>
            <person name="Durand P.M."/>
            <person name="Michod R.E."/>
            <person name="Nozaki H."/>
            <person name="Olson B.J."/>
        </authorList>
    </citation>
    <scope>NUCLEOTIDE SEQUENCE [LARGE SCALE GENOMIC DNA]</scope>
    <source>
        <strain evidence="2">NIES-2863</strain>
    </source>
</reference>
<proteinExistence type="predicted"/>
<dbReference type="STRING" id="33097.A0A150GU98"/>
<sequence>MFDKDQLSVRMACRDMRDAYDQSVSSISVTPFRIAFACMTGELGEVELPSPDVVTRAVEGMRARGLRPSTISFHMPWTEDAALHEQRVLALLRALAGTDAVTDVGFNCHTPITTAVARAVATFIPKLESLFLTHGPEPYELGPHKPPPHRAIPPPPQPAEVESAAASVVELLRLTGPSLKTLFLCADAGGRHVPAQALRSVSFCSSLRSLQLALPPWPESVDSMAQVLADEDLLLQDISVISTLRSLELTGGGCWVPPAHMRLTLADALGSALSRLTGLTCLKIRVRRLTHYWSGMSGFDPMYDASDLNGQVHELLDGDQVERAQVLLAAAAAEWRVVAAAVRRMPGLAELRVPMRANLADLTALTALTCLRVGQLVSPEAFDAMANTAAIGGTLATHSLPPSLRRLETHIPLSVRVLASLQPAALLPGAPPCSLLACGRLRGRPNQAWCLDFERMDVAAGRLTPEAVATFRRAVFVLGHFDVRDPDWNSRGVCVCAGREVARPPLPPVDVDNVRMVTHFSSWMGELVALRLEWLALSNMWLTPQDLRGMAHLMGGLKGLELRGSRYAPAGLLQLAGMQELKALRLGSDSWREIFEDDEFLYDSLDGVFLALTAAPAGKDASWPVPLPKLQWVQIFVADDEVEDMEAALASAKANLESRGSGARLYVSVAS</sequence>
<accession>A0A150GU98</accession>
<evidence type="ECO:0000313" key="1">
    <source>
        <dbReference type="EMBL" id="KXZ53312.1"/>
    </source>
</evidence>
<dbReference type="EMBL" id="LSYV01000008">
    <property type="protein sequence ID" value="KXZ53312.1"/>
    <property type="molecule type" value="Genomic_DNA"/>
</dbReference>
<organism evidence="1 2">
    <name type="scientific">Gonium pectorale</name>
    <name type="common">Green alga</name>
    <dbReference type="NCBI Taxonomy" id="33097"/>
    <lineage>
        <taxon>Eukaryota</taxon>
        <taxon>Viridiplantae</taxon>
        <taxon>Chlorophyta</taxon>
        <taxon>core chlorophytes</taxon>
        <taxon>Chlorophyceae</taxon>
        <taxon>CS clade</taxon>
        <taxon>Chlamydomonadales</taxon>
        <taxon>Volvocaceae</taxon>
        <taxon>Gonium</taxon>
    </lineage>
</organism>
<keyword evidence="2" id="KW-1185">Reference proteome</keyword>
<gene>
    <name evidence="1" type="ORF">GPECTOR_7g1206</name>
</gene>
<dbReference type="Proteomes" id="UP000075714">
    <property type="component" value="Unassembled WGS sequence"/>
</dbReference>
<protein>
    <submittedName>
        <fullName evidence="1">Uncharacterized protein</fullName>
    </submittedName>
</protein>
<evidence type="ECO:0000313" key="2">
    <source>
        <dbReference type="Proteomes" id="UP000075714"/>
    </source>
</evidence>
<dbReference type="AlphaFoldDB" id="A0A150GU98"/>
<dbReference type="OrthoDB" id="562596at2759"/>